<dbReference type="EMBL" id="BGZK01001386">
    <property type="protein sequence ID" value="GBP78785.1"/>
    <property type="molecule type" value="Genomic_DNA"/>
</dbReference>
<protein>
    <submittedName>
        <fullName evidence="1">Uncharacterized protein</fullName>
    </submittedName>
</protein>
<sequence length="87" mass="9862">MSCVYLMRAVNLLPFGRSTARASVYRMRYPRPTQRILDPNRWCWSTRAGQLHVVAHARHAQGRITSNALGARNSVTLDDHTAVLMRG</sequence>
<proteinExistence type="predicted"/>
<dbReference type="Proteomes" id="UP000299102">
    <property type="component" value="Unassembled WGS sequence"/>
</dbReference>
<organism evidence="1 2">
    <name type="scientific">Eumeta variegata</name>
    <name type="common">Bagworm moth</name>
    <name type="synonym">Eumeta japonica</name>
    <dbReference type="NCBI Taxonomy" id="151549"/>
    <lineage>
        <taxon>Eukaryota</taxon>
        <taxon>Metazoa</taxon>
        <taxon>Ecdysozoa</taxon>
        <taxon>Arthropoda</taxon>
        <taxon>Hexapoda</taxon>
        <taxon>Insecta</taxon>
        <taxon>Pterygota</taxon>
        <taxon>Neoptera</taxon>
        <taxon>Endopterygota</taxon>
        <taxon>Lepidoptera</taxon>
        <taxon>Glossata</taxon>
        <taxon>Ditrysia</taxon>
        <taxon>Tineoidea</taxon>
        <taxon>Psychidae</taxon>
        <taxon>Oiketicinae</taxon>
        <taxon>Eumeta</taxon>
    </lineage>
</organism>
<name>A0A4C1YWQ9_EUMVA</name>
<accession>A0A4C1YWQ9</accession>
<evidence type="ECO:0000313" key="2">
    <source>
        <dbReference type="Proteomes" id="UP000299102"/>
    </source>
</evidence>
<gene>
    <name evidence="1" type="ORF">EVAR_58837_1</name>
</gene>
<keyword evidence="2" id="KW-1185">Reference proteome</keyword>
<evidence type="ECO:0000313" key="1">
    <source>
        <dbReference type="EMBL" id="GBP78785.1"/>
    </source>
</evidence>
<dbReference type="AlphaFoldDB" id="A0A4C1YWQ9"/>
<reference evidence="1 2" key="1">
    <citation type="journal article" date="2019" name="Commun. Biol.">
        <title>The bagworm genome reveals a unique fibroin gene that provides high tensile strength.</title>
        <authorList>
            <person name="Kono N."/>
            <person name="Nakamura H."/>
            <person name="Ohtoshi R."/>
            <person name="Tomita M."/>
            <person name="Numata K."/>
            <person name="Arakawa K."/>
        </authorList>
    </citation>
    <scope>NUCLEOTIDE SEQUENCE [LARGE SCALE GENOMIC DNA]</scope>
</reference>
<comment type="caution">
    <text evidence="1">The sequence shown here is derived from an EMBL/GenBank/DDBJ whole genome shotgun (WGS) entry which is preliminary data.</text>
</comment>